<dbReference type="Pfam" id="PF07366">
    <property type="entry name" value="SnoaL"/>
    <property type="match status" value="1"/>
</dbReference>
<organism evidence="1 2">
    <name type="scientific">Runella rosea</name>
    <dbReference type="NCBI Taxonomy" id="2259595"/>
    <lineage>
        <taxon>Bacteria</taxon>
        <taxon>Pseudomonadati</taxon>
        <taxon>Bacteroidota</taxon>
        <taxon>Cytophagia</taxon>
        <taxon>Cytophagales</taxon>
        <taxon>Spirosomataceae</taxon>
        <taxon>Runella</taxon>
    </lineage>
</organism>
<evidence type="ECO:0008006" key="3">
    <source>
        <dbReference type="Google" id="ProtNLM"/>
    </source>
</evidence>
<dbReference type="SUPFAM" id="SSF54427">
    <property type="entry name" value="NTF2-like"/>
    <property type="match status" value="1"/>
</dbReference>
<dbReference type="Gene3D" id="3.10.450.50">
    <property type="match status" value="1"/>
</dbReference>
<dbReference type="PANTHER" id="PTHR38436:SF1">
    <property type="entry name" value="ESTER CYCLASE"/>
    <property type="match status" value="1"/>
</dbReference>
<dbReference type="InterPro" id="IPR032710">
    <property type="entry name" value="NTF2-like_dom_sf"/>
</dbReference>
<reference evidence="1 2" key="1">
    <citation type="submission" date="2018-07" db="EMBL/GenBank/DDBJ databases">
        <title>Genome sequencing of Runella.</title>
        <authorList>
            <person name="Baek M.-G."/>
            <person name="Yi H."/>
        </authorList>
    </citation>
    <scope>NUCLEOTIDE SEQUENCE [LARGE SCALE GENOMIC DNA]</scope>
    <source>
        <strain evidence="1 2">HYN0085</strain>
        <plasmid evidence="1 2">unnamed2</plasmid>
    </source>
</reference>
<sequence length="150" mass="16761">MQVAANKLFLKLQKIMSVEANKELVRGYVNAILVNRDFSKFNDFTAPGFYIDRSAVPEAIKGENALHNQMDMLYGAFPDLDLKIVDMVAEGDKVVVRFAAPGTHQNTFAGIPATGKTATWKGIVMYHVVDGKITEAWANWDDWGLLEQLR</sequence>
<proteinExistence type="predicted"/>
<name>A0A344TTC3_9BACT</name>
<dbReference type="Proteomes" id="UP000251993">
    <property type="component" value="Plasmid unnamed2"/>
</dbReference>
<dbReference type="AlphaFoldDB" id="A0A344TTC3"/>
<protein>
    <recommendedName>
        <fullName evidence="3">Ester cyclase</fullName>
    </recommendedName>
</protein>
<geneLocation type="plasmid" evidence="1 2">
    <name>unnamed2</name>
</geneLocation>
<evidence type="ECO:0000313" key="2">
    <source>
        <dbReference type="Proteomes" id="UP000251993"/>
    </source>
</evidence>
<dbReference type="KEGG" id="run:DR864_28950"/>
<keyword evidence="1" id="KW-0614">Plasmid</keyword>
<dbReference type="GO" id="GO:0030638">
    <property type="term" value="P:polyketide metabolic process"/>
    <property type="evidence" value="ECO:0007669"/>
    <property type="project" value="InterPro"/>
</dbReference>
<evidence type="ECO:0000313" key="1">
    <source>
        <dbReference type="EMBL" id="AXE21894.1"/>
    </source>
</evidence>
<dbReference type="EMBL" id="CP030852">
    <property type="protein sequence ID" value="AXE21894.1"/>
    <property type="molecule type" value="Genomic_DNA"/>
</dbReference>
<gene>
    <name evidence="1" type="ORF">DR864_28950</name>
</gene>
<dbReference type="OrthoDB" id="4774596at2"/>
<keyword evidence="2" id="KW-1185">Reference proteome</keyword>
<dbReference type="InterPro" id="IPR009959">
    <property type="entry name" value="Cyclase_SnoaL-like"/>
</dbReference>
<dbReference type="PANTHER" id="PTHR38436">
    <property type="entry name" value="POLYKETIDE CYCLASE SNOAL-LIKE DOMAIN"/>
    <property type="match status" value="1"/>
</dbReference>
<accession>A0A344TTC3</accession>